<dbReference type="InterPro" id="IPR036390">
    <property type="entry name" value="WH_DNA-bd_sf"/>
</dbReference>
<dbReference type="SUPFAM" id="SSF48008">
    <property type="entry name" value="GntR ligand-binding domain-like"/>
    <property type="match status" value="1"/>
</dbReference>
<evidence type="ECO:0000256" key="2">
    <source>
        <dbReference type="ARBA" id="ARBA00023125"/>
    </source>
</evidence>
<dbReference type="PANTHER" id="PTHR43537:SF50">
    <property type="entry name" value="TRANSCRIPTIONAL REGULATORY PROTEIN"/>
    <property type="match status" value="1"/>
</dbReference>
<organism evidence="5 6">
    <name type="scientific">Rhodoplanes serenus</name>
    <dbReference type="NCBI Taxonomy" id="200615"/>
    <lineage>
        <taxon>Bacteria</taxon>
        <taxon>Pseudomonadati</taxon>
        <taxon>Pseudomonadota</taxon>
        <taxon>Alphaproteobacteria</taxon>
        <taxon>Hyphomicrobiales</taxon>
        <taxon>Nitrobacteraceae</taxon>
        <taxon>Rhodoplanes</taxon>
    </lineage>
</organism>
<keyword evidence="2" id="KW-0238">DNA-binding</keyword>
<keyword evidence="3" id="KW-0804">Transcription</keyword>
<dbReference type="PROSITE" id="PS50949">
    <property type="entry name" value="HTH_GNTR"/>
    <property type="match status" value="1"/>
</dbReference>
<gene>
    <name evidence="5" type="primary">rspR_5</name>
    <name evidence="5" type="ORF">RHODGE_RHODGE_01275</name>
</gene>
<name>A0A3S4AXL9_9BRAD</name>
<dbReference type="Gene3D" id="1.10.10.10">
    <property type="entry name" value="Winged helix-like DNA-binding domain superfamily/Winged helix DNA-binding domain"/>
    <property type="match status" value="1"/>
</dbReference>
<evidence type="ECO:0000313" key="5">
    <source>
        <dbReference type="EMBL" id="VCU06628.1"/>
    </source>
</evidence>
<dbReference type="InterPro" id="IPR036388">
    <property type="entry name" value="WH-like_DNA-bd_sf"/>
</dbReference>
<dbReference type="Gene3D" id="1.20.120.530">
    <property type="entry name" value="GntR ligand-binding domain-like"/>
    <property type="match status" value="1"/>
</dbReference>
<accession>A0A3S4AXL9</accession>
<evidence type="ECO:0000256" key="1">
    <source>
        <dbReference type="ARBA" id="ARBA00023015"/>
    </source>
</evidence>
<dbReference type="AlphaFoldDB" id="A0A3S4AXL9"/>
<dbReference type="SUPFAM" id="SSF46785">
    <property type="entry name" value="Winged helix' DNA-binding domain"/>
    <property type="match status" value="1"/>
</dbReference>
<evidence type="ECO:0000313" key="6">
    <source>
        <dbReference type="Proteomes" id="UP000289200"/>
    </source>
</evidence>
<keyword evidence="1" id="KW-0805">Transcription regulation</keyword>
<protein>
    <submittedName>
        <fullName evidence="5">HTH-type transcriptional repressor RspR</fullName>
    </submittedName>
</protein>
<evidence type="ECO:0000256" key="3">
    <source>
        <dbReference type="ARBA" id="ARBA00023163"/>
    </source>
</evidence>
<dbReference type="GO" id="GO:0003700">
    <property type="term" value="F:DNA-binding transcription factor activity"/>
    <property type="evidence" value="ECO:0007669"/>
    <property type="project" value="InterPro"/>
</dbReference>
<dbReference type="PANTHER" id="PTHR43537">
    <property type="entry name" value="TRANSCRIPTIONAL REGULATOR, GNTR FAMILY"/>
    <property type="match status" value="1"/>
</dbReference>
<dbReference type="CDD" id="cd07377">
    <property type="entry name" value="WHTH_GntR"/>
    <property type="match status" value="1"/>
</dbReference>
<dbReference type="Pfam" id="PF07729">
    <property type="entry name" value="FCD"/>
    <property type="match status" value="1"/>
</dbReference>
<dbReference type="InterPro" id="IPR008920">
    <property type="entry name" value="TF_FadR/GntR_C"/>
</dbReference>
<dbReference type="GO" id="GO:0003677">
    <property type="term" value="F:DNA binding"/>
    <property type="evidence" value="ECO:0007669"/>
    <property type="project" value="UniProtKB-KW"/>
</dbReference>
<dbReference type="PRINTS" id="PR00035">
    <property type="entry name" value="HTHGNTR"/>
</dbReference>
<keyword evidence="6" id="KW-1185">Reference proteome</keyword>
<dbReference type="SMART" id="SM00345">
    <property type="entry name" value="HTH_GNTR"/>
    <property type="match status" value="1"/>
</dbReference>
<reference evidence="6" key="1">
    <citation type="submission" date="2018-10" db="EMBL/GenBank/DDBJ databases">
        <authorList>
            <person name="Peiro R."/>
            <person name="Begona"/>
            <person name="Cbmso G."/>
            <person name="Lopez M."/>
            <person name="Gonzalez S."/>
            <person name="Sacristan E."/>
            <person name="Castillo E."/>
        </authorList>
    </citation>
    <scope>NUCLEOTIDE SEQUENCE [LARGE SCALE GENOMIC DNA]</scope>
</reference>
<dbReference type="InterPro" id="IPR000524">
    <property type="entry name" value="Tscrpt_reg_HTH_GntR"/>
</dbReference>
<evidence type="ECO:0000259" key="4">
    <source>
        <dbReference type="PROSITE" id="PS50949"/>
    </source>
</evidence>
<dbReference type="EMBL" id="UWOC01000111">
    <property type="protein sequence ID" value="VCU06628.1"/>
    <property type="molecule type" value="Genomic_DNA"/>
</dbReference>
<sequence>MKQNVHADLLGALRDVVTGGDLPPASRVPEKQLCDRFGVSRTPLREALKALAAEGLVDLVPNRGAWTKPVTIDETRDLFSVIGALEELAGEQCCTRITEAETERLRALHVAMRARFETRDLAAYYALNRQIHEAIVASTRNEVLTRLYMQTNARIARIRFVAPMPPAIWTTAMQEHDGMMNAIERRDGTVLGNILRTHLRHKCAAIIADLESGTTEADATEAGRRRRRRPPA</sequence>
<dbReference type="Pfam" id="PF00392">
    <property type="entry name" value="GntR"/>
    <property type="match status" value="1"/>
</dbReference>
<dbReference type="Proteomes" id="UP000289200">
    <property type="component" value="Unassembled WGS sequence"/>
</dbReference>
<feature type="domain" description="HTH gntR-type" evidence="4">
    <location>
        <begin position="3"/>
        <end position="70"/>
    </location>
</feature>
<dbReference type="InterPro" id="IPR011711">
    <property type="entry name" value="GntR_C"/>
</dbReference>
<proteinExistence type="predicted"/>
<dbReference type="SMART" id="SM00895">
    <property type="entry name" value="FCD"/>
    <property type="match status" value="1"/>
</dbReference>
<comment type="caution">
    <text evidence="5">The sequence shown here is derived from an EMBL/GenBank/DDBJ whole genome shotgun (WGS) entry which is preliminary data.</text>
</comment>